<protein>
    <submittedName>
        <fullName evidence="1">Glycosyltransferase involved in cell wall bisynthesis</fullName>
    </submittedName>
</protein>
<dbReference type="AlphaFoldDB" id="A0A1M5DT72"/>
<dbReference type="Gene3D" id="3.40.50.2000">
    <property type="entry name" value="Glycogen Phosphorylase B"/>
    <property type="match status" value="2"/>
</dbReference>
<dbReference type="GO" id="GO:0016740">
    <property type="term" value="F:transferase activity"/>
    <property type="evidence" value="ECO:0007669"/>
    <property type="project" value="UniProtKB-KW"/>
</dbReference>
<dbReference type="SUPFAM" id="SSF53756">
    <property type="entry name" value="UDP-Glycosyltransferase/glycogen phosphorylase"/>
    <property type="match status" value="1"/>
</dbReference>
<evidence type="ECO:0000313" key="1">
    <source>
        <dbReference type="EMBL" id="SHF70084.1"/>
    </source>
</evidence>
<dbReference type="STRING" id="1346286.SAMN05444362_10946"/>
<gene>
    <name evidence="1" type="ORF">SAMN05444362_10946</name>
</gene>
<dbReference type="Proteomes" id="UP000184480">
    <property type="component" value="Unassembled WGS sequence"/>
</dbReference>
<evidence type="ECO:0000313" key="2">
    <source>
        <dbReference type="Proteomes" id="UP000184480"/>
    </source>
</evidence>
<dbReference type="Pfam" id="PF13692">
    <property type="entry name" value="Glyco_trans_1_4"/>
    <property type="match status" value="1"/>
</dbReference>
<accession>A0A1M5DT72</accession>
<proteinExistence type="predicted"/>
<sequence>MGIKVAQISVATTGGAGAAAYRLHTALNGNTAIDSYFVRQLPNPEYAFDKQVYTVDKKKYSYTDRLKAKLKIDIDTKNNQRAGIINLCNCEIASFPDTNFLIEDYPIVKEADIINLHWVAGFLNYPTFFKKINKPVVWTIHDMNPFSGVFHYEGDEFINHDIAGRLNQEALAEKLHSIHKSKKVYVVSPSEWLKKKSEESKILGIYPHFLIPNSLDFEQYPIMDRLHAKQTHNVDNGHKTLLFIAHDIQIHRKGFDLLIEALKNINSNNYNLISVGGQKVVVNDSINHIHYERIHDVRELNSIYSAADITILPSREDNLPNVMLESFANGTPVLSFRVGGMVEHVIPGKTGLLMPEINSGELTHYIQEFIANKFTFESSDIREYALQHFKGDRQAEAYSKLYNDILNQ</sequence>
<keyword evidence="2" id="KW-1185">Reference proteome</keyword>
<dbReference type="PANTHER" id="PTHR12526">
    <property type="entry name" value="GLYCOSYLTRANSFERASE"/>
    <property type="match status" value="1"/>
</dbReference>
<dbReference type="OrthoDB" id="9768685at2"/>
<name>A0A1M5DT72_9BACT</name>
<keyword evidence="1" id="KW-0808">Transferase</keyword>
<dbReference type="RefSeq" id="WP_062179769.1">
    <property type="nucleotide sequence ID" value="NZ_BBXL01000008.1"/>
</dbReference>
<organism evidence="1 2">
    <name type="scientific">Dysgonomonas macrotermitis</name>
    <dbReference type="NCBI Taxonomy" id="1346286"/>
    <lineage>
        <taxon>Bacteria</taxon>
        <taxon>Pseudomonadati</taxon>
        <taxon>Bacteroidota</taxon>
        <taxon>Bacteroidia</taxon>
        <taxon>Bacteroidales</taxon>
        <taxon>Dysgonomonadaceae</taxon>
        <taxon>Dysgonomonas</taxon>
    </lineage>
</organism>
<reference evidence="2" key="1">
    <citation type="submission" date="2016-11" db="EMBL/GenBank/DDBJ databases">
        <authorList>
            <person name="Varghese N."/>
            <person name="Submissions S."/>
        </authorList>
    </citation>
    <scope>NUCLEOTIDE SEQUENCE [LARGE SCALE GENOMIC DNA]</scope>
    <source>
        <strain evidence="2">DSM 27370</strain>
    </source>
</reference>
<dbReference type="EMBL" id="FQUC01000009">
    <property type="protein sequence ID" value="SHF70084.1"/>
    <property type="molecule type" value="Genomic_DNA"/>
</dbReference>